<organism evidence="1 2">
    <name type="scientific">Aliiroseovarius halocynthiae</name>
    <dbReference type="NCBI Taxonomy" id="985055"/>
    <lineage>
        <taxon>Bacteria</taxon>
        <taxon>Pseudomonadati</taxon>
        <taxon>Pseudomonadota</taxon>
        <taxon>Alphaproteobacteria</taxon>
        <taxon>Rhodobacterales</taxon>
        <taxon>Paracoccaceae</taxon>
        <taxon>Aliiroseovarius</taxon>
    </lineage>
</organism>
<name>A0A545SLS0_9RHOB</name>
<proteinExistence type="predicted"/>
<keyword evidence="2" id="KW-1185">Reference proteome</keyword>
<dbReference type="RefSeq" id="WP_142854819.1">
    <property type="nucleotide sequence ID" value="NZ_FXWW01000009.1"/>
</dbReference>
<evidence type="ECO:0000313" key="1">
    <source>
        <dbReference type="EMBL" id="TQV65927.1"/>
    </source>
</evidence>
<dbReference type="PROSITE" id="PS51257">
    <property type="entry name" value="PROKAR_LIPOPROTEIN"/>
    <property type="match status" value="1"/>
</dbReference>
<dbReference type="Proteomes" id="UP000315816">
    <property type="component" value="Unassembled WGS sequence"/>
</dbReference>
<evidence type="ECO:0000313" key="2">
    <source>
        <dbReference type="Proteomes" id="UP000315816"/>
    </source>
</evidence>
<dbReference type="OrthoDB" id="8238109at2"/>
<reference evidence="1 2" key="1">
    <citation type="submission" date="2019-06" db="EMBL/GenBank/DDBJ databases">
        <title>A novel species of marine bacteria.</title>
        <authorList>
            <person name="Wang Y."/>
        </authorList>
    </citation>
    <scope>NUCLEOTIDE SEQUENCE [LARGE SCALE GENOMIC DNA]</scope>
    <source>
        <strain evidence="1 2">MA1-10</strain>
    </source>
</reference>
<protein>
    <recommendedName>
        <fullName evidence="3">Lipoprotein</fullName>
    </recommendedName>
</protein>
<dbReference type="AlphaFoldDB" id="A0A545SLS0"/>
<gene>
    <name evidence="1" type="ORF">FIL88_15690</name>
</gene>
<dbReference type="EMBL" id="VICH01000014">
    <property type="protein sequence ID" value="TQV65927.1"/>
    <property type="molecule type" value="Genomic_DNA"/>
</dbReference>
<accession>A0A545SLS0</accession>
<comment type="caution">
    <text evidence="1">The sequence shown here is derived from an EMBL/GenBank/DDBJ whole genome shotgun (WGS) entry which is preliminary data.</text>
</comment>
<sequence>MKQKIFTAVVFGSFLTVASCNSTEQANNVLAQKYQGSQVDAFFLQHGPPVRSFRTKAGETIYIWAEEPKNYYVPPTANTTLNNYGATSYATTNFYGGGSYNVQCQLKVIADRRGVIKQIAAHKDTVGDWDLSRCHEVFGKSKK</sequence>
<evidence type="ECO:0008006" key="3">
    <source>
        <dbReference type="Google" id="ProtNLM"/>
    </source>
</evidence>